<dbReference type="EMBL" id="JAHRIO010061138">
    <property type="protein sequence ID" value="MEQ2178592.1"/>
    <property type="molecule type" value="Genomic_DNA"/>
</dbReference>
<reference evidence="2 3" key="1">
    <citation type="submission" date="2021-06" db="EMBL/GenBank/DDBJ databases">
        <authorList>
            <person name="Palmer J.M."/>
        </authorList>
    </citation>
    <scope>NUCLEOTIDE SEQUENCE [LARGE SCALE GENOMIC DNA]</scope>
    <source>
        <strain evidence="2 3">GA_2019</strain>
        <tissue evidence="2">Muscle</tissue>
    </source>
</reference>
<name>A0ABV0P4E2_9TELE</name>
<evidence type="ECO:0000256" key="1">
    <source>
        <dbReference type="SAM" id="MobiDB-lite"/>
    </source>
</evidence>
<dbReference type="Proteomes" id="UP001476798">
    <property type="component" value="Unassembled WGS sequence"/>
</dbReference>
<accession>A0ABV0P4E2</accession>
<feature type="region of interest" description="Disordered" evidence="1">
    <location>
        <begin position="105"/>
        <end position="164"/>
    </location>
</feature>
<keyword evidence="3" id="KW-1185">Reference proteome</keyword>
<sequence length="269" mass="28690">MLPSSLASPPPPPQPKPQELKSRIALNSARLLQEQRVTNVHIRQIAQHLEGQNELLQMMRRCQEAQALAQERQAQALEGTQAALLALVQMLRPALKDLRKFLQSGTEGATNSSSATGTSGMLGASGALPDGGAAAAAAAAEEEQSRSKTPPPAPQQTDESGSDCWPWSSAAGINPLKNVLNWTTRKFRLSGPLKRCSAPVLTQNDELQAECAVHFTLEELTAVPFVNGVLFCKIRLVDGGDFVNLSSSGSLRRLGGLLKGSWVNLLAAI</sequence>
<feature type="compositionally biased region" description="Low complexity" evidence="1">
    <location>
        <begin position="105"/>
        <end position="119"/>
    </location>
</feature>
<proteinExistence type="predicted"/>
<protein>
    <submittedName>
        <fullName evidence="2">Uncharacterized protein</fullName>
    </submittedName>
</protein>
<gene>
    <name evidence="2" type="ORF">GOODEAATRI_015657</name>
</gene>
<comment type="caution">
    <text evidence="2">The sequence shown here is derived from an EMBL/GenBank/DDBJ whole genome shotgun (WGS) entry which is preliminary data.</text>
</comment>
<evidence type="ECO:0000313" key="3">
    <source>
        <dbReference type="Proteomes" id="UP001476798"/>
    </source>
</evidence>
<organism evidence="2 3">
    <name type="scientific">Goodea atripinnis</name>
    <dbReference type="NCBI Taxonomy" id="208336"/>
    <lineage>
        <taxon>Eukaryota</taxon>
        <taxon>Metazoa</taxon>
        <taxon>Chordata</taxon>
        <taxon>Craniata</taxon>
        <taxon>Vertebrata</taxon>
        <taxon>Euteleostomi</taxon>
        <taxon>Actinopterygii</taxon>
        <taxon>Neopterygii</taxon>
        <taxon>Teleostei</taxon>
        <taxon>Neoteleostei</taxon>
        <taxon>Acanthomorphata</taxon>
        <taxon>Ovalentaria</taxon>
        <taxon>Atherinomorphae</taxon>
        <taxon>Cyprinodontiformes</taxon>
        <taxon>Goodeidae</taxon>
        <taxon>Goodea</taxon>
    </lineage>
</organism>
<evidence type="ECO:0000313" key="2">
    <source>
        <dbReference type="EMBL" id="MEQ2178592.1"/>
    </source>
</evidence>